<protein>
    <recommendedName>
        <fullName evidence="4">NACHT LRR and PYD domain-containing protein</fullName>
    </recommendedName>
</protein>
<dbReference type="Proteomes" id="UP000193380">
    <property type="component" value="Unassembled WGS sequence"/>
</dbReference>
<dbReference type="STRING" id="8022.A0A060Z9I5"/>
<name>A0A060Z9I5_ONCMY</name>
<evidence type="ECO:0000256" key="3">
    <source>
        <dbReference type="SAM" id="Phobius"/>
    </source>
</evidence>
<organism evidence="5 6">
    <name type="scientific">Oncorhynchus mykiss</name>
    <name type="common">Rainbow trout</name>
    <name type="synonym">Salmo gairdneri</name>
    <dbReference type="NCBI Taxonomy" id="8022"/>
    <lineage>
        <taxon>Eukaryota</taxon>
        <taxon>Metazoa</taxon>
        <taxon>Chordata</taxon>
        <taxon>Craniata</taxon>
        <taxon>Vertebrata</taxon>
        <taxon>Euteleostomi</taxon>
        <taxon>Actinopterygii</taxon>
        <taxon>Neopterygii</taxon>
        <taxon>Teleostei</taxon>
        <taxon>Protacanthopterygii</taxon>
        <taxon>Salmoniformes</taxon>
        <taxon>Salmonidae</taxon>
        <taxon>Salmoninae</taxon>
        <taxon>Oncorhynchus</taxon>
    </lineage>
</organism>
<dbReference type="PANTHER" id="PTHR24106">
    <property type="entry name" value="NACHT, LRR AND CARD DOMAINS-CONTAINING"/>
    <property type="match status" value="1"/>
</dbReference>
<keyword evidence="3" id="KW-0812">Transmembrane</keyword>
<evidence type="ECO:0000313" key="6">
    <source>
        <dbReference type="Proteomes" id="UP000193380"/>
    </source>
</evidence>
<evidence type="ECO:0000259" key="4">
    <source>
        <dbReference type="Pfam" id="PF17776"/>
    </source>
</evidence>
<keyword evidence="2" id="KW-0677">Repeat</keyword>
<sequence length="133" mass="15292">MYDSVERKNGQFNLFLWILVGISLEPVQILLIGLLPQTEDSSETVEEIKTYLNEMDLKDVSPERSLNLFLRLTEVKDDSLHEDILKCLRSEDQTETGLSHAHCSALANVLLTSDKVLDEFYLIRYKTSRKGIF</sequence>
<keyword evidence="1" id="KW-0433">Leucine-rich repeat</keyword>
<reference evidence="5" key="2">
    <citation type="submission" date="2014-03" db="EMBL/GenBank/DDBJ databases">
        <authorList>
            <person name="Genoscope - CEA"/>
        </authorList>
    </citation>
    <scope>NUCLEOTIDE SEQUENCE</scope>
</reference>
<evidence type="ECO:0000256" key="2">
    <source>
        <dbReference type="ARBA" id="ARBA00022737"/>
    </source>
</evidence>
<dbReference type="InterPro" id="IPR041267">
    <property type="entry name" value="NLRP_HD2"/>
</dbReference>
<reference evidence="5" key="1">
    <citation type="journal article" date="2014" name="Nat. Commun.">
        <title>The rainbow trout genome provides novel insights into evolution after whole-genome duplication in vertebrates.</title>
        <authorList>
            <person name="Berthelot C."/>
            <person name="Brunet F."/>
            <person name="Chalopin D."/>
            <person name="Juanchich A."/>
            <person name="Bernard M."/>
            <person name="Noel B."/>
            <person name="Bento P."/>
            <person name="Da Silva C."/>
            <person name="Labadie K."/>
            <person name="Alberti A."/>
            <person name="Aury J.M."/>
            <person name="Louis A."/>
            <person name="Dehais P."/>
            <person name="Bardou P."/>
            <person name="Montfort J."/>
            <person name="Klopp C."/>
            <person name="Cabau C."/>
            <person name="Gaspin C."/>
            <person name="Thorgaard G.H."/>
            <person name="Boussaha M."/>
            <person name="Quillet E."/>
            <person name="Guyomard R."/>
            <person name="Galiana D."/>
            <person name="Bobe J."/>
            <person name="Volff J.N."/>
            <person name="Genet C."/>
            <person name="Wincker P."/>
            <person name="Jaillon O."/>
            <person name="Roest Crollius H."/>
            <person name="Guiguen Y."/>
        </authorList>
    </citation>
    <scope>NUCLEOTIDE SEQUENCE [LARGE SCALE GENOMIC DNA]</scope>
</reference>
<proteinExistence type="predicted"/>
<gene>
    <name evidence="5" type="ORF">GSONMT00032215001</name>
</gene>
<dbReference type="PaxDb" id="8022-A0A060Z9I5"/>
<evidence type="ECO:0000313" key="5">
    <source>
        <dbReference type="EMBL" id="CDR00542.1"/>
    </source>
</evidence>
<dbReference type="InterPro" id="IPR051261">
    <property type="entry name" value="NLR"/>
</dbReference>
<accession>A0A060Z9I5</accession>
<feature type="domain" description="NACHT LRR and PYD" evidence="4">
    <location>
        <begin position="5"/>
        <end position="81"/>
    </location>
</feature>
<evidence type="ECO:0000256" key="1">
    <source>
        <dbReference type="ARBA" id="ARBA00022614"/>
    </source>
</evidence>
<keyword evidence="3" id="KW-0472">Membrane</keyword>
<feature type="transmembrane region" description="Helical" evidence="3">
    <location>
        <begin position="12"/>
        <end position="35"/>
    </location>
</feature>
<dbReference type="AlphaFoldDB" id="A0A060Z9I5"/>
<dbReference type="EMBL" id="FR958036">
    <property type="protein sequence ID" value="CDR00542.1"/>
    <property type="molecule type" value="Genomic_DNA"/>
</dbReference>
<dbReference type="Pfam" id="PF17776">
    <property type="entry name" value="NLRC4_HD2"/>
    <property type="match status" value="1"/>
</dbReference>
<keyword evidence="3" id="KW-1133">Transmembrane helix</keyword>